<keyword evidence="2" id="KW-1133">Transmembrane helix</keyword>
<dbReference type="ExpressionAtlas" id="A5BT84">
    <property type="expression patterns" value="baseline"/>
</dbReference>
<dbReference type="AlphaFoldDB" id="A5BT84"/>
<sequence length="277" mass="31756">MALQNLQPRFARCLMGIPFQDLGSLVQAAFSVEEAITRGLWTNTTPSPDSKGKKLIGPYSRSGEVCAIGYQHRRPAHHSLYRPPTVRTHFPHLRYQYQPNYVQEPYIAQTSMQPQPSHLRATTHPPPRPYAQRPTRQFTPLGMTLTRAFEKLRDGGLIVPLALRPLPHPIPPCFHSHEHCLYHQIWGHDIERCSALHHAIQDLIDSRVSRFSETLMVIIERQWELLHDFRGVAMTMFDGCQSLVLAMWDLESTMFEVVVIGWVAIISGAYLLYHPHT</sequence>
<evidence type="ECO:0000313" key="3">
    <source>
        <dbReference type="EMBL" id="CAN72678.1"/>
    </source>
</evidence>
<keyword evidence="2" id="KW-0472">Membrane</keyword>
<evidence type="ECO:0000256" key="2">
    <source>
        <dbReference type="SAM" id="Phobius"/>
    </source>
</evidence>
<organism evidence="3">
    <name type="scientific">Vitis vinifera</name>
    <name type="common">Grape</name>
    <dbReference type="NCBI Taxonomy" id="29760"/>
    <lineage>
        <taxon>Eukaryota</taxon>
        <taxon>Viridiplantae</taxon>
        <taxon>Streptophyta</taxon>
        <taxon>Embryophyta</taxon>
        <taxon>Tracheophyta</taxon>
        <taxon>Spermatophyta</taxon>
        <taxon>Magnoliopsida</taxon>
        <taxon>eudicotyledons</taxon>
        <taxon>Gunneridae</taxon>
        <taxon>Pentapetalae</taxon>
        <taxon>rosids</taxon>
        <taxon>Vitales</taxon>
        <taxon>Vitaceae</taxon>
        <taxon>Viteae</taxon>
        <taxon>Vitis</taxon>
    </lineage>
</organism>
<gene>
    <name evidence="3" type="ORF">VITISV_004861</name>
</gene>
<reference evidence="3" key="1">
    <citation type="journal article" date="2007" name="PLoS ONE">
        <title>The first genome sequence of an elite grapevine cultivar (Pinot noir Vitis vinifera L.): coping with a highly heterozygous genome.</title>
        <authorList>
            <person name="Velasco R."/>
            <person name="Zharkikh A."/>
            <person name="Troggio M."/>
            <person name="Cartwright D.A."/>
            <person name="Cestaro A."/>
            <person name="Pruss D."/>
            <person name="Pindo M."/>
            <person name="FitzGerald L.M."/>
            <person name="Vezzulli S."/>
            <person name="Reid J."/>
            <person name="Malacarne G."/>
            <person name="Iliev D."/>
            <person name="Coppola G."/>
            <person name="Wardell B."/>
            <person name="Micheletti D."/>
            <person name="Macalma T."/>
            <person name="Facci M."/>
            <person name="Mitchell J.T."/>
            <person name="Perazzolli M."/>
            <person name="Eldredge G."/>
            <person name="Gatto P."/>
            <person name="Oyzerski R."/>
            <person name="Moretto M."/>
            <person name="Gutin N."/>
            <person name="Stefanini M."/>
            <person name="Chen Y."/>
            <person name="Segala C."/>
            <person name="Davenport C."/>
            <person name="Dematte L."/>
            <person name="Mraz A."/>
            <person name="Battilana J."/>
            <person name="Stormo K."/>
            <person name="Costa F."/>
            <person name="Tao Q."/>
            <person name="Si-Ammour A."/>
            <person name="Harkins T."/>
            <person name="Lackey A."/>
            <person name="Perbost C."/>
            <person name="Taillon B."/>
            <person name="Stella A."/>
            <person name="Solovyev V."/>
            <person name="Fawcett J.A."/>
            <person name="Sterck L."/>
            <person name="Vandepoele K."/>
            <person name="Grando S.M."/>
            <person name="Toppo S."/>
            <person name="Moser C."/>
            <person name="Lanchbury J."/>
            <person name="Bogden R."/>
            <person name="Skolnick M."/>
            <person name="Sgaramella V."/>
            <person name="Bhatnagar S.K."/>
            <person name="Fontana P."/>
            <person name="Gutin A."/>
            <person name="Van de Peer Y."/>
            <person name="Salamini F."/>
            <person name="Viola R."/>
        </authorList>
    </citation>
    <scope>NUCLEOTIDE SEQUENCE</scope>
</reference>
<proteinExistence type="predicted"/>
<protein>
    <submittedName>
        <fullName evidence="3">Uncharacterized protein</fullName>
    </submittedName>
</protein>
<dbReference type="EMBL" id="AM470262">
    <property type="protein sequence ID" value="CAN72678.1"/>
    <property type="molecule type" value="Genomic_DNA"/>
</dbReference>
<feature type="region of interest" description="Disordered" evidence="1">
    <location>
        <begin position="113"/>
        <end position="135"/>
    </location>
</feature>
<dbReference type="PANTHER" id="PTHR32108:SF9">
    <property type="entry name" value="REVERSE TRANSCRIPTASE RNASE H-LIKE DOMAIN-CONTAINING PROTEIN"/>
    <property type="match status" value="1"/>
</dbReference>
<feature type="transmembrane region" description="Helical" evidence="2">
    <location>
        <begin position="254"/>
        <end position="273"/>
    </location>
</feature>
<name>A5BT84_VITVI</name>
<accession>A5BT84</accession>
<dbReference type="PANTHER" id="PTHR32108">
    <property type="entry name" value="DNA-DIRECTED RNA POLYMERASE SUBUNIT ALPHA"/>
    <property type="match status" value="1"/>
</dbReference>
<evidence type="ECO:0000256" key="1">
    <source>
        <dbReference type="SAM" id="MobiDB-lite"/>
    </source>
</evidence>
<keyword evidence="2" id="KW-0812">Transmembrane</keyword>